<reference evidence="1 2" key="1">
    <citation type="journal article" date="2024" name="Plant Biotechnol. J.">
        <title>Genome and CRISPR/Cas9 system of a widespread forest tree (Populus alba) in the world.</title>
        <authorList>
            <person name="Liu Y.J."/>
            <person name="Jiang P.F."/>
            <person name="Han X.M."/>
            <person name="Li X.Y."/>
            <person name="Wang H.M."/>
            <person name="Wang Y.J."/>
            <person name="Wang X.X."/>
            <person name="Zeng Q.Y."/>
        </authorList>
    </citation>
    <scope>NUCLEOTIDE SEQUENCE [LARGE SCALE GENOMIC DNA]</scope>
    <source>
        <strain evidence="2">cv. PAL-ZL1</strain>
    </source>
</reference>
<sequence>MLMRGSNTVGIGNLTEKIKGFATVNILEGFSDNEALWPFLGGFELHAHVTSFRGKKMKPLVITEQAKFA</sequence>
<evidence type="ECO:0000313" key="1">
    <source>
        <dbReference type="EMBL" id="KAL3586335.1"/>
    </source>
</evidence>
<gene>
    <name evidence="1" type="ORF">D5086_013202</name>
</gene>
<comment type="caution">
    <text evidence="1">The sequence shown here is derived from an EMBL/GenBank/DDBJ whole genome shotgun (WGS) entry which is preliminary data.</text>
</comment>
<proteinExistence type="predicted"/>
<protein>
    <submittedName>
        <fullName evidence="1">Uncharacterized protein</fullName>
    </submittedName>
</protein>
<keyword evidence="2" id="KW-1185">Reference proteome</keyword>
<dbReference type="EMBL" id="RCHU02000006">
    <property type="protein sequence ID" value="KAL3586335.1"/>
    <property type="molecule type" value="Genomic_DNA"/>
</dbReference>
<accession>A0ACC4C4S3</accession>
<organism evidence="1 2">
    <name type="scientific">Populus alba</name>
    <name type="common">White poplar</name>
    <dbReference type="NCBI Taxonomy" id="43335"/>
    <lineage>
        <taxon>Eukaryota</taxon>
        <taxon>Viridiplantae</taxon>
        <taxon>Streptophyta</taxon>
        <taxon>Embryophyta</taxon>
        <taxon>Tracheophyta</taxon>
        <taxon>Spermatophyta</taxon>
        <taxon>Magnoliopsida</taxon>
        <taxon>eudicotyledons</taxon>
        <taxon>Gunneridae</taxon>
        <taxon>Pentapetalae</taxon>
        <taxon>rosids</taxon>
        <taxon>fabids</taxon>
        <taxon>Malpighiales</taxon>
        <taxon>Salicaceae</taxon>
        <taxon>Saliceae</taxon>
        <taxon>Populus</taxon>
    </lineage>
</organism>
<evidence type="ECO:0000313" key="2">
    <source>
        <dbReference type="Proteomes" id="UP000309997"/>
    </source>
</evidence>
<dbReference type="Proteomes" id="UP000309997">
    <property type="component" value="Unassembled WGS sequence"/>
</dbReference>
<name>A0ACC4C4S3_POPAL</name>